<keyword evidence="9" id="KW-1185">Reference proteome</keyword>
<keyword evidence="2" id="KW-0813">Transport</keyword>
<evidence type="ECO:0000256" key="4">
    <source>
        <dbReference type="ARBA" id="ARBA00022989"/>
    </source>
</evidence>
<name>A0A8H7QCW3_9FUNG</name>
<dbReference type="GO" id="GO:0005886">
    <property type="term" value="C:plasma membrane"/>
    <property type="evidence" value="ECO:0007669"/>
    <property type="project" value="TreeGrafter"/>
</dbReference>
<sequence length="660" mass="72473">MQGTPGDSSAANQRTPLVRNRSSRRPRPLRRRSSGFDQGLYSASAYKVIEAPLKRSQSQASLHAGTTSGDIAQQPVEHSGDDKDALTGLKLLLLTICMAGVQFTCKFSVLSFRSRHIPKRNSAHTVHCMSELKGSVELSYGTPYLLSLELPKELTALVWLAGPLSGTLFADRRSAVTYLCSNLPLSVGLIIQPLIGAYSDRCTSSLGKRRPYIIFGGVLVCFSMLGVAYAKELGVLGVRWFSQPQTPEEILKQEKLGAIFSAVLAFYILDFSLNAVQASCRALILDVPPLWQQQIANAWAARMSNIAMVIGYFTGFVDLIKFLPFLGDSQVKVFCLIAIFVFILTLGITCLTTKEKIYVPEREQDEPWYHALGYIWRAFTNLPNSVQRLCNVQFFAWLGWFPFLFYSTTWVSDIYFVSNPMQDPDSWAKGTRAGSFALLCYAVVSVVAGIILPWMTESEHFKGVTVKNVYTGSIILFSISLLLTFFVETVLQATIIVAIIGIPWAVVLWVPFALVGEYISYESDKLEEAKETAKTLKNGQSKYGATQGEVVDGPVSLEANDDDDDDDDLDAGLLLGVHNMYIVFPQFAVAIIAAVIFKIVSAVEDPTKPTNPAPAQDSGVAWVLRFGGIMGLFAAILSRRIIEVPRRPGQAAVVVVAGGH</sequence>
<feature type="transmembrane region" description="Helical" evidence="7">
    <location>
        <begin position="306"/>
        <end position="325"/>
    </location>
</feature>
<feature type="region of interest" description="Disordered" evidence="6">
    <location>
        <begin position="59"/>
        <end position="79"/>
    </location>
</feature>
<feature type="transmembrane region" description="Helical" evidence="7">
    <location>
        <begin position="620"/>
        <end position="637"/>
    </location>
</feature>
<keyword evidence="5 7" id="KW-0472">Membrane</keyword>
<feature type="compositionally biased region" description="Polar residues" evidence="6">
    <location>
        <begin position="59"/>
        <end position="71"/>
    </location>
</feature>
<dbReference type="InterPro" id="IPR036259">
    <property type="entry name" value="MFS_trans_sf"/>
</dbReference>
<keyword evidence="3 7" id="KW-0812">Transmembrane</keyword>
<accession>A0A8H7QCW3</accession>
<evidence type="ECO:0000256" key="2">
    <source>
        <dbReference type="ARBA" id="ARBA00022448"/>
    </source>
</evidence>
<evidence type="ECO:0000256" key="6">
    <source>
        <dbReference type="SAM" id="MobiDB-lite"/>
    </source>
</evidence>
<feature type="compositionally biased region" description="Basic residues" evidence="6">
    <location>
        <begin position="21"/>
        <end position="33"/>
    </location>
</feature>
<comment type="caution">
    <text evidence="8">The sequence shown here is derived from an EMBL/GenBank/DDBJ whole genome shotgun (WGS) entry which is preliminary data.</text>
</comment>
<organism evidence="8 9">
    <name type="scientific">Umbelopsis vinacea</name>
    <dbReference type="NCBI Taxonomy" id="44442"/>
    <lineage>
        <taxon>Eukaryota</taxon>
        <taxon>Fungi</taxon>
        <taxon>Fungi incertae sedis</taxon>
        <taxon>Mucoromycota</taxon>
        <taxon>Mucoromycotina</taxon>
        <taxon>Umbelopsidomycetes</taxon>
        <taxon>Umbelopsidales</taxon>
        <taxon>Umbelopsidaceae</taxon>
        <taxon>Umbelopsis</taxon>
    </lineage>
</organism>
<feature type="transmembrane region" description="Helical" evidence="7">
    <location>
        <begin position="493"/>
        <end position="515"/>
    </location>
</feature>
<dbReference type="GO" id="GO:0008506">
    <property type="term" value="F:sucrose:proton symporter activity"/>
    <property type="evidence" value="ECO:0007669"/>
    <property type="project" value="TreeGrafter"/>
</dbReference>
<dbReference type="EMBL" id="JAEPRA010000001">
    <property type="protein sequence ID" value="KAG2189106.1"/>
    <property type="molecule type" value="Genomic_DNA"/>
</dbReference>
<evidence type="ECO:0000256" key="1">
    <source>
        <dbReference type="ARBA" id="ARBA00004141"/>
    </source>
</evidence>
<reference evidence="8" key="1">
    <citation type="submission" date="2020-12" db="EMBL/GenBank/DDBJ databases">
        <title>Metabolic potential, ecology and presence of endohyphal bacteria is reflected in genomic diversity of Mucoromycotina.</title>
        <authorList>
            <person name="Muszewska A."/>
            <person name="Okrasinska A."/>
            <person name="Steczkiewicz K."/>
            <person name="Drgas O."/>
            <person name="Orlowska M."/>
            <person name="Perlinska-Lenart U."/>
            <person name="Aleksandrzak-Piekarczyk T."/>
            <person name="Szatraj K."/>
            <person name="Zielenkiewicz U."/>
            <person name="Pilsyk S."/>
            <person name="Malc E."/>
            <person name="Mieczkowski P."/>
            <person name="Kruszewska J.S."/>
            <person name="Biernat P."/>
            <person name="Pawlowska J."/>
        </authorList>
    </citation>
    <scope>NUCLEOTIDE SEQUENCE</scope>
    <source>
        <strain evidence="8">WA0000051536</strain>
    </source>
</reference>
<gene>
    <name evidence="8" type="ORF">INT44_004248</name>
</gene>
<feature type="region of interest" description="Disordered" evidence="6">
    <location>
        <begin position="1"/>
        <end position="35"/>
    </location>
</feature>
<evidence type="ECO:0008006" key="10">
    <source>
        <dbReference type="Google" id="ProtNLM"/>
    </source>
</evidence>
<comment type="subcellular location">
    <subcellularLocation>
        <location evidence="1">Membrane</location>
        <topology evidence="1">Multi-pass membrane protein</topology>
    </subcellularLocation>
</comment>
<dbReference type="Proteomes" id="UP000612746">
    <property type="component" value="Unassembled WGS sequence"/>
</dbReference>
<feature type="transmembrane region" description="Helical" evidence="7">
    <location>
        <begin position="436"/>
        <end position="456"/>
    </location>
</feature>
<protein>
    <recommendedName>
        <fullName evidence="10">MFS general substrate transporter</fullName>
    </recommendedName>
</protein>
<proteinExistence type="predicted"/>
<keyword evidence="4 7" id="KW-1133">Transmembrane helix</keyword>
<evidence type="ECO:0000256" key="5">
    <source>
        <dbReference type="ARBA" id="ARBA00023136"/>
    </source>
</evidence>
<evidence type="ECO:0000256" key="7">
    <source>
        <dbReference type="SAM" id="Phobius"/>
    </source>
</evidence>
<feature type="transmembrane region" description="Helical" evidence="7">
    <location>
        <begin position="581"/>
        <end position="600"/>
    </location>
</feature>
<feature type="transmembrane region" description="Helical" evidence="7">
    <location>
        <begin position="211"/>
        <end position="230"/>
    </location>
</feature>
<feature type="transmembrane region" description="Helical" evidence="7">
    <location>
        <begin position="468"/>
        <end position="487"/>
    </location>
</feature>
<evidence type="ECO:0000313" key="9">
    <source>
        <dbReference type="Proteomes" id="UP000612746"/>
    </source>
</evidence>
<evidence type="ECO:0000256" key="3">
    <source>
        <dbReference type="ARBA" id="ARBA00022692"/>
    </source>
</evidence>
<dbReference type="OrthoDB" id="28755at2759"/>
<dbReference type="PANTHER" id="PTHR19432">
    <property type="entry name" value="SUGAR TRANSPORTER"/>
    <property type="match status" value="1"/>
</dbReference>
<feature type="compositionally biased region" description="Polar residues" evidence="6">
    <location>
        <begin position="1"/>
        <end position="15"/>
    </location>
</feature>
<feature type="transmembrane region" description="Helical" evidence="7">
    <location>
        <begin position="394"/>
        <end position="416"/>
    </location>
</feature>
<dbReference type="AlphaFoldDB" id="A0A8H7QCW3"/>
<evidence type="ECO:0000313" key="8">
    <source>
        <dbReference type="EMBL" id="KAG2189106.1"/>
    </source>
</evidence>
<dbReference type="SUPFAM" id="SSF103473">
    <property type="entry name" value="MFS general substrate transporter"/>
    <property type="match status" value="1"/>
</dbReference>
<feature type="transmembrane region" description="Helical" evidence="7">
    <location>
        <begin position="256"/>
        <end position="276"/>
    </location>
</feature>
<feature type="transmembrane region" description="Helical" evidence="7">
    <location>
        <begin position="91"/>
        <end position="112"/>
    </location>
</feature>
<feature type="transmembrane region" description="Helical" evidence="7">
    <location>
        <begin position="331"/>
        <end position="352"/>
    </location>
</feature>
<dbReference type="PANTHER" id="PTHR19432:SF35">
    <property type="entry name" value="SOLUTE CARRIER FAMILY 45 MEMBER 3 ISOFORM X1"/>
    <property type="match status" value="1"/>
</dbReference>